<gene>
    <name evidence="1" type="ORF">FMOSSE_LOCUS2946</name>
</gene>
<reference evidence="1" key="1">
    <citation type="submission" date="2021-06" db="EMBL/GenBank/DDBJ databases">
        <authorList>
            <person name="Kallberg Y."/>
            <person name="Tangrot J."/>
            <person name="Rosling A."/>
        </authorList>
    </citation>
    <scope>NUCLEOTIDE SEQUENCE</scope>
    <source>
        <strain evidence="1">87-6 pot B 2015</strain>
    </source>
</reference>
<keyword evidence="2" id="KW-1185">Reference proteome</keyword>
<evidence type="ECO:0000313" key="2">
    <source>
        <dbReference type="Proteomes" id="UP000789375"/>
    </source>
</evidence>
<proteinExistence type="predicted"/>
<organism evidence="1 2">
    <name type="scientific">Funneliformis mosseae</name>
    <name type="common">Endomycorrhizal fungus</name>
    <name type="synonym">Glomus mosseae</name>
    <dbReference type="NCBI Taxonomy" id="27381"/>
    <lineage>
        <taxon>Eukaryota</taxon>
        <taxon>Fungi</taxon>
        <taxon>Fungi incertae sedis</taxon>
        <taxon>Mucoromycota</taxon>
        <taxon>Glomeromycotina</taxon>
        <taxon>Glomeromycetes</taxon>
        <taxon>Glomerales</taxon>
        <taxon>Glomeraceae</taxon>
        <taxon>Funneliformis</taxon>
    </lineage>
</organism>
<sequence>MELILLKEYVLRVVLLGKSFSEKRLVGDNPTPQTLIQIDRNQRHKTIGLCFIKLVSIKEPNLLPTRALIDVIFAGQTLPDSDALWVIKASRDQISYNDMFSLQHKSTDTLIGRESAFNEHSLYNDYIDGDFADHVEG</sequence>
<dbReference type="EMBL" id="CAJVPP010000406">
    <property type="protein sequence ID" value="CAG8479644.1"/>
    <property type="molecule type" value="Genomic_DNA"/>
</dbReference>
<accession>A0A9N8Z7V5</accession>
<evidence type="ECO:0000313" key="1">
    <source>
        <dbReference type="EMBL" id="CAG8479644.1"/>
    </source>
</evidence>
<dbReference type="Proteomes" id="UP000789375">
    <property type="component" value="Unassembled WGS sequence"/>
</dbReference>
<protein>
    <submittedName>
        <fullName evidence="1">11320_t:CDS:1</fullName>
    </submittedName>
</protein>
<name>A0A9N8Z7V5_FUNMO</name>
<comment type="caution">
    <text evidence="1">The sequence shown here is derived from an EMBL/GenBank/DDBJ whole genome shotgun (WGS) entry which is preliminary data.</text>
</comment>
<dbReference type="AlphaFoldDB" id="A0A9N8Z7V5"/>